<dbReference type="AlphaFoldDB" id="A0A8T0DZK1"/>
<name>A0A8T0DZK1_ARGBR</name>
<comment type="caution">
    <text evidence="2">The sequence shown here is derived from an EMBL/GenBank/DDBJ whole genome shotgun (WGS) entry which is preliminary data.</text>
</comment>
<feature type="region of interest" description="Disordered" evidence="1">
    <location>
        <begin position="126"/>
        <end position="170"/>
    </location>
</feature>
<gene>
    <name evidence="2" type="ORF">HNY73_021767</name>
</gene>
<reference evidence="2" key="1">
    <citation type="journal article" date="2020" name="bioRxiv">
        <title>Chromosome-level reference genome of the European wasp spider Argiope bruennichi: a resource for studies on range expansion and evolutionary adaptation.</title>
        <authorList>
            <person name="Sheffer M.M."/>
            <person name="Hoppe A."/>
            <person name="Krehenwinkel H."/>
            <person name="Uhl G."/>
            <person name="Kuss A.W."/>
            <person name="Jensen L."/>
            <person name="Jensen C."/>
            <person name="Gillespie R.G."/>
            <person name="Hoff K.J."/>
            <person name="Prost S."/>
        </authorList>
    </citation>
    <scope>NUCLEOTIDE SEQUENCE</scope>
</reference>
<accession>A0A8T0DZK1</accession>
<feature type="compositionally biased region" description="Pro residues" evidence="1">
    <location>
        <begin position="133"/>
        <end position="142"/>
    </location>
</feature>
<evidence type="ECO:0000256" key="1">
    <source>
        <dbReference type="SAM" id="MobiDB-lite"/>
    </source>
</evidence>
<feature type="compositionally biased region" description="Polar residues" evidence="1">
    <location>
        <begin position="144"/>
        <end position="157"/>
    </location>
</feature>
<protein>
    <submittedName>
        <fullName evidence="2">Uncharacterized protein</fullName>
    </submittedName>
</protein>
<evidence type="ECO:0000313" key="3">
    <source>
        <dbReference type="Proteomes" id="UP000807504"/>
    </source>
</evidence>
<reference evidence="2" key="2">
    <citation type="submission" date="2020-06" db="EMBL/GenBank/DDBJ databases">
        <authorList>
            <person name="Sheffer M."/>
        </authorList>
    </citation>
    <scope>NUCLEOTIDE SEQUENCE</scope>
</reference>
<feature type="region of interest" description="Disordered" evidence="1">
    <location>
        <begin position="1"/>
        <end position="24"/>
    </location>
</feature>
<dbReference type="EMBL" id="JABXBU010002231">
    <property type="protein sequence ID" value="KAF8763596.1"/>
    <property type="molecule type" value="Genomic_DNA"/>
</dbReference>
<proteinExistence type="predicted"/>
<organism evidence="2 3">
    <name type="scientific">Argiope bruennichi</name>
    <name type="common">Wasp spider</name>
    <name type="synonym">Aranea bruennichi</name>
    <dbReference type="NCBI Taxonomy" id="94029"/>
    <lineage>
        <taxon>Eukaryota</taxon>
        <taxon>Metazoa</taxon>
        <taxon>Ecdysozoa</taxon>
        <taxon>Arthropoda</taxon>
        <taxon>Chelicerata</taxon>
        <taxon>Arachnida</taxon>
        <taxon>Araneae</taxon>
        <taxon>Araneomorphae</taxon>
        <taxon>Entelegynae</taxon>
        <taxon>Araneoidea</taxon>
        <taxon>Araneidae</taxon>
        <taxon>Argiope</taxon>
    </lineage>
</organism>
<dbReference type="Proteomes" id="UP000807504">
    <property type="component" value="Unassembled WGS sequence"/>
</dbReference>
<evidence type="ECO:0000313" key="2">
    <source>
        <dbReference type="EMBL" id="KAF8763596.1"/>
    </source>
</evidence>
<sequence>MRRPVESAHCSPYPQVPLLPRQGSNGHLTSVRVISPLTTGLPPPPIAHSAYPAAASSTSTTLPAHTFCPQLSILPLLTPSVRLLFVSPSLPPSRNTARHIAQLPDVLFVNKIWPVFSQDPRSFSTFNRHDSPLPLPRPPPGPGTSSKFQPSHTQYSLLPNPAAITPAARR</sequence>
<keyword evidence="3" id="KW-1185">Reference proteome</keyword>